<evidence type="ECO:0000259" key="1">
    <source>
        <dbReference type="SMART" id="SM00836"/>
    </source>
</evidence>
<dbReference type="GO" id="GO:0000049">
    <property type="term" value="F:tRNA binding"/>
    <property type="evidence" value="ECO:0007669"/>
    <property type="project" value="TreeGrafter"/>
</dbReference>
<evidence type="ECO:0000313" key="2">
    <source>
        <dbReference type="EMBL" id="KAJ7377626.1"/>
    </source>
</evidence>
<dbReference type="GO" id="GO:0004814">
    <property type="term" value="F:arginine-tRNA ligase activity"/>
    <property type="evidence" value="ECO:0007669"/>
    <property type="project" value="InterPro"/>
</dbReference>
<name>A0A9W9Z9G4_9CNID</name>
<dbReference type="PANTHER" id="PTHR16043:SF1">
    <property type="entry name" value="DALR ANTICODON-BINDING DOMAIN-CONTAINING PROTEIN 3"/>
    <property type="match status" value="1"/>
</dbReference>
<keyword evidence="3" id="KW-1185">Reference proteome</keyword>
<gene>
    <name evidence="2" type="primary">DALRD3</name>
    <name evidence="2" type="ORF">OS493_027703</name>
</gene>
<dbReference type="Proteomes" id="UP001163046">
    <property type="component" value="Unassembled WGS sequence"/>
</dbReference>
<protein>
    <submittedName>
        <fullName evidence="2">DALR anticodon-binding domain-containing protein 3</fullName>
    </submittedName>
</protein>
<proteinExistence type="predicted"/>
<evidence type="ECO:0000313" key="3">
    <source>
        <dbReference type="Proteomes" id="UP001163046"/>
    </source>
</evidence>
<dbReference type="InterPro" id="IPR037380">
    <property type="entry name" value="DALRD3"/>
</dbReference>
<dbReference type="SUPFAM" id="SSF47323">
    <property type="entry name" value="Anticodon-binding domain of a subclass of class I aminoacyl-tRNA synthetases"/>
    <property type="match status" value="1"/>
</dbReference>
<dbReference type="EMBL" id="MU826375">
    <property type="protein sequence ID" value="KAJ7377626.1"/>
    <property type="molecule type" value="Genomic_DNA"/>
</dbReference>
<dbReference type="AlphaFoldDB" id="A0A9W9Z9G4"/>
<comment type="caution">
    <text evidence="2">The sequence shown here is derived from an EMBL/GenBank/DDBJ whole genome shotgun (WGS) entry which is preliminary data.</text>
</comment>
<dbReference type="OrthoDB" id="9990834at2759"/>
<dbReference type="GO" id="GO:0006420">
    <property type="term" value="P:arginyl-tRNA aminoacylation"/>
    <property type="evidence" value="ECO:0007669"/>
    <property type="project" value="InterPro"/>
</dbReference>
<dbReference type="InterPro" id="IPR008909">
    <property type="entry name" value="DALR_anticod-bd"/>
</dbReference>
<reference evidence="2" key="1">
    <citation type="submission" date="2023-01" db="EMBL/GenBank/DDBJ databases">
        <title>Genome assembly of the deep-sea coral Lophelia pertusa.</title>
        <authorList>
            <person name="Herrera S."/>
            <person name="Cordes E."/>
        </authorList>
    </citation>
    <scope>NUCLEOTIDE SEQUENCE</scope>
    <source>
        <strain evidence="2">USNM1676648</strain>
        <tissue evidence="2">Polyp</tissue>
    </source>
</reference>
<feature type="domain" description="DALR anticodon binding" evidence="1">
    <location>
        <begin position="414"/>
        <end position="530"/>
    </location>
</feature>
<dbReference type="GO" id="GO:0106217">
    <property type="term" value="P:tRNA C3-cytosine methylation"/>
    <property type="evidence" value="ECO:0007669"/>
    <property type="project" value="TreeGrafter"/>
</dbReference>
<accession>A0A9W9Z9G4</accession>
<dbReference type="InterPro" id="IPR009080">
    <property type="entry name" value="tRNAsynth_Ia_anticodon-bd"/>
</dbReference>
<sequence length="530" mass="59374">MIPAFVRTCLGDVCKKDKAEFQRLCQEIIDCVSTIQFVRHCQLTSGGHVLLTLKRADVTSTVLNNVMSKTDQYGKSSGGLDAQCVLLNPSVLLSSHDGDQDHLNLDQLRTVLICEHSKELLDANGVVVKSTPDDASHNTVHESELRNIQTRQEICHLFSPSCNTSSKTDTSGTDKDLTRKAKELYKVLKSSKYVIQTDESADSFDDETGNHGNQVINSIQSCSCDNECSCGGDSDLNCDVVLDVQKFLKDNEQFAATGNYKSKVTLSSSLLKDVAKLDPVAKNAENADMVLHVTSCRRRFIQQQVSTVWQMTSTSPLTRKQFYLTHGLVSVHNDEAKIQDGFNAVDLLRIREKQLRESYILKYGDKVEGHGWDISIRQMAVATIKLEILSAAPNSEVKINLCETSREFRQATFVLYNCARLAKLFQNFEENVQKGVYPALPPVNEVDFNLLRDQAEWELTLNFIVAFPSIVKDAVPTTTTKGSQNVTIHTNKICSFLFNLIHKFSSYYGRVHILGESRQHLFPQCLQDFI</sequence>
<dbReference type="SMART" id="SM00836">
    <property type="entry name" value="DALR_1"/>
    <property type="match status" value="1"/>
</dbReference>
<dbReference type="Gene3D" id="1.10.730.10">
    <property type="entry name" value="Isoleucyl-tRNA Synthetase, Domain 1"/>
    <property type="match status" value="1"/>
</dbReference>
<organism evidence="2 3">
    <name type="scientific">Desmophyllum pertusum</name>
    <dbReference type="NCBI Taxonomy" id="174260"/>
    <lineage>
        <taxon>Eukaryota</taxon>
        <taxon>Metazoa</taxon>
        <taxon>Cnidaria</taxon>
        <taxon>Anthozoa</taxon>
        <taxon>Hexacorallia</taxon>
        <taxon>Scleractinia</taxon>
        <taxon>Caryophylliina</taxon>
        <taxon>Caryophylliidae</taxon>
        <taxon>Desmophyllum</taxon>
    </lineage>
</organism>
<dbReference type="PANTHER" id="PTHR16043">
    <property type="entry name" value="DALRD3 PROTEIN"/>
    <property type="match status" value="1"/>
</dbReference>
<dbReference type="Pfam" id="PF05746">
    <property type="entry name" value="DALR_1"/>
    <property type="match status" value="1"/>
</dbReference>
<dbReference type="GO" id="GO:0005524">
    <property type="term" value="F:ATP binding"/>
    <property type="evidence" value="ECO:0007669"/>
    <property type="project" value="InterPro"/>
</dbReference>